<evidence type="ECO:0000256" key="10">
    <source>
        <dbReference type="SAM" id="MobiDB-lite"/>
    </source>
</evidence>
<dbReference type="SUPFAM" id="SSF54768">
    <property type="entry name" value="dsRNA-binding domain-like"/>
    <property type="match status" value="1"/>
</dbReference>
<feature type="binding site" evidence="9">
    <location>
        <position position="121"/>
    </location>
    <ligand>
        <name>Mg(2+)</name>
        <dbReference type="ChEBI" id="CHEBI:18420"/>
    </ligand>
</feature>
<dbReference type="NCBIfam" id="TIGR02191">
    <property type="entry name" value="RNaseIII"/>
    <property type="match status" value="1"/>
</dbReference>
<dbReference type="GO" id="GO:0008033">
    <property type="term" value="P:tRNA processing"/>
    <property type="evidence" value="ECO:0007669"/>
    <property type="project" value="UniProtKB-KW"/>
</dbReference>
<dbReference type="PROSITE" id="PS50142">
    <property type="entry name" value="RNASE_3_2"/>
    <property type="match status" value="1"/>
</dbReference>
<keyword evidence="9" id="KW-0460">Magnesium</keyword>
<evidence type="ECO:0000259" key="11">
    <source>
        <dbReference type="PROSITE" id="PS50137"/>
    </source>
</evidence>
<keyword evidence="4 9" id="KW-0507">mRNA processing</keyword>
<dbReference type="GO" id="GO:0006364">
    <property type="term" value="P:rRNA processing"/>
    <property type="evidence" value="ECO:0007669"/>
    <property type="project" value="UniProtKB-UniRule"/>
</dbReference>
<organism evidence="13 14">
    <name type="scientific">Aminicella lysinilytica</name>
    <dbReference type="NCBI Taxonomy" id="433323"/>
    <lineage>
        <taxon>Bacteria</taxon>
        <taxon>Bacillati</taxon>
        <taxon>Bacillota</taxon>
        <taxon>Clostridia</taxon>
        <taxon>Peptostreptococcales</taxon>
        <taxon>Anaerovoracaceae</taxon>
        <taxon>Aminicella</taxon>
    </lineage>
</organism>
<dbReference type="Proteomes" id="UP000295500">
    <property type="component" value="Unassembled WGS sequence"/>
</dbReference>
<dbReference type="InterPro" id="IPR000999">
    <property type="entry name" value="RNase_III_dom"/>
</dbReference>
<dbReference type="HAMAP" id="MF_00104">
    <property type="entry name" value="RNase_III"/>
    <property type="match status" value="1"/>
</dbReference>
<comment type="caution">
    <text evidence="13">The sequence shown here is derived from an EMBL/GenBank/DDBJ whole genome shotgun (WGS) entry which is preliminary data.</text>
</comment>
<dbReference type="InterPro" id="IPR036389">
    <property type="entry name" value="RNase_III_sf"/>
</dbReference>
<comment type="cofactor">
    <cofactor evidence="9">
        <name>Mg(2+)</name>
        <dbReference type="ChEBI" id="CHEBI:18420"/>
    </cofactor>
</comment>
<gene>
    <name evidence="9" type="primary">rnc</name>
    <name evidence="13" type="ORF">EV211_12611</name>
</gene>
<evidence type="ECO:0000256" key="3">
    <source>
        <dbReference type="ARBA" id="ARBA00022552"/>
    </source>
</evidence>
<feature type="binding site" evidence="9">
    <location>
        <position position="45"/>
    </location>
    <ligand>
        <name>Mg(2+)</name>
        <dbReference type="ChEBI" id="CHEBI:18420"/>
    </ligand>
</feature>
<dbReference type="GO" id="GO:0003725">
    <property type="term" value="F:double-stranded RNA binding"/>
    <property type="evidence" value="ECO:0007669"/>
    <property type="project" value="TreeGrafter"/>
</dbReference>
<protein>
    <recommendedName>
        <fullName evidence="9">Ribonuclease 3</fullName>
        <ecNumber evidence="9">3.1.26.3</ecNumber>
    </recommendedName>
    <alternativeName>
        <fullName evidence="9">Ribonuclease III</fullName>
        <shortName evidence="9">RNase III</shortName>
    </alternativeName>
</protein>
<evidence type="ECO:0000256" key="8">
    <source>
        <dbReference type="ARBA" id="ARBA00022884"/>
    </source>
</evidence>
<keyword evidence="6 9" id="KW-0255">Endonuclease</keyword>
<comment type="similarity">
    <text evidence="2">Belongs to the ribonuclease III family.</text>
</comment>
<dbReference type="RefSeq" id="WP_243108567.1">
    <property type="nucleotide sequence ID" value="NZ_CALCQM010000139.1"/>
</dbReference>
<dbReference type="InterPro" id="IPR011907">
    <property type="entry name" value="RNase_III"/>
</dbReference>
<dbReference type="InterPro" id="IPR014720">
    <property type="entry name" value="dsRBD_dom"/>
</dbReference>
<dbReference type="CDD" id="cd10845">
    <property type="entry name" value="DSRM_RNAse_III_family"/>
    <property type="match status" value="1"/>
</dbReference>
<dbReference type="PANTHER" id="PTHR11207">
    <property type="entry name" value="RIBONUCLEASE III"/>
    <property type="match status" value="1"/>
</dbReference>
<accession>A0A4R6PZY1</accession>
<reference evidence="13 14" key="1">
    <citation type="submission" date="2019-03" db="EMBL/GenBank/DDBJ databases">
        <title>Genomic Encyclopedia of Type Strains, Phase IV (KMG-IV): sequencing the most valuable type-strain genomes for metagenomic binning, comparative biology and taxonomic classification.</title>
        <authorList>
            <person name="Goeker M."/>
        </authorList>
    </citation>
    <scope>NUCLEOTIDE SEQUENCE [LARGE SCALE GENOMIC DNA]</scope>
    <source>
        <strain evidence="13 14">DSM 28287</strain>
    </source>
</reference>
<keyword evidence="3 9" id="KW-0698">rRNA processing</keyword>
<dbReference type="EMBL" id="SNXO01000026">
    <property type="protein sequence ID" value="TDP52405.1"/>
    <property type="molecule type" value="Genomic_DNA"/>
</dbReference>
<dbReference type="GO" id="GO:0005737">
    <property type="term" value="C:cytoplasm"/>
    <property type="evidence" value="ECO:0007669"/>
    <property type="project" value="UniProtKB-SubCell"/>
</dbReference>
<comment type="function">
    <text evidence="9">Digests double-stranded RNA. Involved in the processing of primary rRNA transcript to yield the immediate precursors to the large and small rRNAs (23S and 16S). Processes some mRNAs, and tRNAs when they are encoded in the rRNA operon. Processes pre-crRNA and tracrRNA of type II CRISPR loci if present in the organism.</text>
</comment>
<evidence type="ECO:0000256" key="1">
    <source>
        <dbReference type="ARBA" id="ARBA00000109"/>
    </source>
</evidence>
<dbReference type="GO" id="GO:0046872">
    <property type="term" value="F:metal ion binding"/>
    <property type="evidence" value="ECO:0007669"/>
    <property type="project" value="UniProtKB-KW"/>
</dbReference>
<dbReference type="Pfam" id="PF00035">
    <property type="entry name" value="dsrm"/>
    <property type="match status" value="1"/>
</dbReference>
<feature type="domain" description="RNase III" evidence="12">
    <location>
        <begin position="3"/>
        <end position="132"/>
    </location>
</feature>
<keyword evidence="8 9" id="KW-0694">RNA-binding</keyword>
<dbReference type="Pfam" id="PF14622">
    <property type="entry name" value="Ribonucleas_3_3"/>
    <property type="match status" value="1"/>
</dbReference>
<dbReference type="CDD" id="cd00593">
    <property type="entry name" value="RIBOc"/>
    <property type="match status" value="1"/>
</dbReference>
<feature type="binding site" evidence="9">
    <location>
        <position position="118"/>
    </location>
    <ligand>
        <name>Mg(2+)</name>
        <dbReference type="ChEBI" id="CHEBI:18420"/>
    </ligand>
</feature>
<evidence type="ECO:0000256" key="2">
    <source>
        <dbReference type="ARBA" id="ARBA00010183"/>
    </source>
</evidence>
<comment type="catalytic activity">
    <reaction evidence="1 9">
        <text>Endonucleolytic cleavage to 5'-phosphomonoester.</text>
        <dbReference type="EC" id="3.1.26.3"/>
    </reaction>
</comment>
<evidence type="ECO:0000256" key="4">
    <source>
        <dbReference type="ARBA" id="ARBA00022664"/>
    </source>
</evidence>
<keyword evidence="9" id="KW-0819">tRNA processing</keyword>
<evidence type="ECO:0000313" key="13">
    <source>
        <dbReference type="EMBL" id="TDP52405.1"/>
    </source>
</evidence>
<evidence type="ECO:0000256" key="6">
    <source>
        <dbReference type="ARBA" id="ARBA00022759"/>
    </source>
</evidence>
<dbReference type="GO" id="GO:0019843">
    <property type="term" value="F:rRNA binding"/>
    <property type="evidence" value="ECO:0007669"/>
    <property type="project" value="UniProtKB-KW"/>
</dbReference>
<keyword evidence="5 9" id="KW-0540">Nuclease</keyword>
<dbReference type="GO" id="GO:0004525">
    <property type="term" value="F:ribonuclease III activity"/>
    <property type="evidence" value="ECO:0007669"/>
    <property type="project" value="UniProtKB-UniRule"/>
</dbReference>
<keyword evidence="9" id="KW-0963">Cytoplasm</keyword>
<proteinExistence type="inferred from homology"/>
<feature type="active site" evidence="9">
    <location>
        <position position="49"/>
    </location>
</feature>
<dbReference type="PROSITE" id="PS00517">
    <property type="entry name" value="RNASE_3_1"/>
    <property type="match status" value="1"/>
</dbReference>
<sequence length="229" mass="25566">MNNQEFEKKIDYSFNDKGLLNKALTHSSYCRENNMESSQSNERLEFLGDAFLDAITGAELYDRLFSVNEGKLTKTRALVVCEKSLAKVGTRLQIGDYLNMGNGEKNNGGRQRESIVADAMEAVIGAIFLDSGYENTREFVLGEFHDIIEDALAGRIFADYKTEIQEILQSKGTVPVIKYVLDKEEGPDHDKTFYVHLVSDDRKLGSGIGKSKKEAEQNAAKDTLEGGYI</sequence>
<evidence type="ECO:0000256" key="5">
    <source>
        <dbReference type="ARBA" id="ARBA00022722"/>
    </source>
</evidence>
<keyword evidence="7 9" id="KW-0378">Hydrolase</keyword>
<keyword evidence="9" id="KW-0479">Metal-binding</keyword>
<dbReference type="SMART" id="SM00535">
    <property type="entry name" value="RIBOc"/>
    <property type="match status" value="1"/>
</dbReference>
<dbReference type="AlphaFoldDB" id="A0A4R6PZY1"/>
<feature type="region of interest" description="Disordered" evidence="10">
    <location>
        <begin position="208"/>
        <end position="229"/>
    </location>
</feature>
<evidence type="ECO:0000259" key="12">
    <source>
        <dbReference type="PROSITE" id="PS50142"/>
    </source>
</evidence>
<evidence type="ECO:0000256" key="9">
    <source>
        <dbReference type="HAMAP-Rule" id="MF_00104"/>
    </source>
</evidence>
<dbReference type="Gene3D" id="3.30.160.20">
    <property type="match status" value="1"/>
</dbReference>
<evidence type="ECO:0000256" key="7">
    <source>
        <dbReference type="ARBA" id="ARBA00022801"/>
    </source>
</evidence>
<dbReference type="EC" id="3.1.26.3" evidence="9"/>
<dbReference type="PROSITE" id="PS50137">
    <property type="entry name" value="DS_RBD"/>
    <property type="match status" value="1"/>
</dbReference>
<comment type="subcellular location">
    <subcellularLocation>
        <location evidence="9">Cytoplasm</location>
    </subcellularLocation>
</comment>
<evidence type="ECO:0000313" key="14">
    <source>
        <dbReference type="Proteomes" id="UP000295500"/>
    </source>
</evidence>
<feature type="domain" description="DRBM" evidence="11">
    <location>
        <begin position="159"/>
        <end position="225"/>
    </location>
</feature>
<dbReference type="GO" id="GO:0010468">
    <property type="term" value="P:regulation of gene expression"/>
    <property type="evidence" value="ECO:0007669"/>
    <property type="project" value="TreeGrafter"/>
</dbReference>
<feature type="active site" evidence="9">
    <location>
        <position position="121"/>
    </location>
</feature>
<comment type="subunit">
    <text evidence="9">Homodimer.</text>
</comment>
<keyword evidence="9" id="KW-0699">rRNA-binding</keyword>
<dbReference type="SMART" id="SM00358">
    <property type="entry name" value="DSRM"/>
    <property type="match status" value="1"/>
</dbReference>
<dbReference type="FunFam" id="1.10.1520.10:FF:000001">
    <property type="entry name" value="Ribonuclease 3"/>
    <property type="match status" value="1"/>
</dbReference>
<name>A0A4R6PZY1_9FIRM</name>
<keyword evidence="14" id="KW-1185">Reference proteome</keyword>
<dbReference type="PANTHER" id="PTHR11207:SF0">
    <property type="entry name" value="RIBONUCLEASE 3"/>
    <property type="match status" value="1"/>
</dbReference>
<dbReference type="Gene3D" id="1.10.1520.10">
    <property type="entry name" value="Ribonuclease III domain"/>
    <property type="match status" value="1"/>
</dbReference>
<dbReference type="SUPFAM" id="SSF69065">
    <property type="entry name" value="RNase III domain-like"/>
    <property type="match status" value="1"/>
</dbReference>
<dbReference type="GO" id="GO:0006397">
    <property type="term" value="P:mRNA processing"/>
    <property type="evidence" value="ECO:0007669"/>
    <property type="project" value="UniProtKB-UniRule"/>
</dbReference>